<sequence>MTARRSIIPPLIFGIVTTAILVSLGMWQLRRLDWKEAQLAEIQAGIDAAPVPLPDQIDPSMKYLPVILSGRTTGQEILVLSGTKERGGGYNVISGFATDDGRRILLDRGFIEQDYRRSARPPTDLTVAGNLHWPQDKGSATPEPDLKAGIWFARDVPAMAKSLGTEPVLVVAAEVQGDAQGVDPIPVTIEGIPNSHLSYAVQWFLFAATCAGMTAWFIWRIRRRTY</sequence>
<dbReference type="RefSeq" id="WP_147097295.1">
    <property type="nucleotide sequence ID" value="NZ_JBHUFH010000001.1"/>
</dbReference>
<evidence type="ECO:0000256" key="4">
    <source>
        <dbReference type="ARBA" id="ARBA00022989"/>
    </source>
</evidence>
<comment type="subcellular location">
    <subcellularLocation>
        <location evidence="6">Cell membrane</location>
        <topology evidence="6">Multi-pass membrane protein</topology>
    </subcellularLocation>
    <subcellularLocation>
        <location evidence="1">Membrane</location>
    </subcellularLocation>
</comment>
<keyword evidence="4 6" id="KW-1133">Transmembrane helix</keyword>
<evidence type="ECO:0000313" key="8">
    <source>
        <dbReference type="Proteomes" id="UP000321562"/>
    </source>
</evidence>
<keyword evidence="5 6" id="KW-0472">Membrane</keyword>
<feature type="transmembrane region" description="Helical" evidence="6">
    <location>
        <begin position="7"/>
        <end position="27"/>
    </location>
</feature>
<dbReference type="InterPro" id="IPR002994">
    <property type="entry name" value="Surf1/Shy1"/>
</dbReference>
<organism evidence="7 8">
    <name type="scientific">Paracoccus aurantiacus</name>
    <dbReference type="NCBI Taxonomy" id="2599412"/>
    <lineage>
        <taxon>Bacteria</taxon>
        <taxon>Pseudomonadati</taxon>
        <taxon>Pseudomonadota</taxon>
        <taxon>Alphaproteobacteria</taxon>
        <taxon>Rhodobacterales</taxon>
        <taxon>Paracoccaceae</taxon>
        <taxon>Paracoccus</taxon>
    </lineage>
</organism>
<dbReference type="GO" id="GO:0005886">
    <property type="term" value="C:plasma membrane"/>
    <property type="evidence" value="ECO:0007669"/>
    <property type="project" value="UniProtKB-SubCell"/>
</dbReference>
<proteinExistence type="inferred from homology"/>
<evidence type="ECO:0000256" key="3">
    <source>
        <dbReference type="ARBA" id="ARBA00022692"/>
    </source>
</evidence>
<keyword evidence="8" id="KW-1185">Reference proteome</keyword>
<dbReference type="PANTHER" id="PTHR23427:SF2">
    <property type="entry name" value="SURFEIT LOCUS PROTEIN 1"/>
    <property type="match status" value="1"/>
</dbReference>
<dbReference type="InterPro" id="IPR045214">
    <property type="entry name" value="Surf1/Surf4"/>
</dbReference>
<evidence type="ECO:0000256" key="6">
    <source>
        <dbReference type="RuleBase" id="RU363076"/>
    </source>
</evidence>
<gene>
    <name evidence="7" type="ORF">FQV27_07860</name>
</gene>
<evidence type="ECO:0000256" key="2">
    <source>
        <dbReference type="ARBA" id="ARBA00007165"/>
    </source>
</evidence>
<dbReference type="Pfam" id="PF02104">
    <property type="entry name" value="SURF1"/>
    <property type="match status" value="1"/>
</dbReference>
<accession>A0A5C6S8T9</accession>
<evidence type="ECO:0000256" key="5">
    <source>
        <dbReference type="ARBA" id="ARBA00023136"/>
    </source>
</evidence>
<comment type="caution">
    <text evidence="7">The sequence shown here is derived from an EMBL/GenBank/DDBJ whole genome shotgun (WGS) entry which is preliminary data.</text>
</comment>
<protein>
    <recommendedName>
        <fullName evidence="6">SURF1-like protein</fullName>
    </recommendedName>
</protein>
<dbReference type="CDD" id="cd06662">
    <property type="entry name" value="SURF1"/>
    <property type="match status" value="1"/>
</dbReference>
<dbReference type="OrthoDB" id="6079986at2"/>
<dbReference type="AlphaFoldDB" id="A0A5C6S8T9"/>
<reference evidence="7 8" key="1">
    <citation type="submission" date="2019-08" db="EMBL/GenBank/DDBJ databases">
        <authorList>
            <person name="Ye J."/>
        </authorList>
    </citation>
    <scope>NUCLEOTIDE SEQUENCE [LARGE SCALE GENOMIC DNA]</scope>
    <source>
        <strain evidence="7 8">TK008</strain>
    </source>
</reference>
<keyword evidence="6" id="KW-1003">Cell membrane</keyword>
<dbReference type="PANTHER" id="PTHR23427">
    <property type="entry name" value="SURFEIT LOCUS PROTEIN"/>
    <property type="match status" value="1"/>
</dbReference>
<evidence type="ECO:0000313" key="7">
    <source>
        <dbReference type="EMBL" id="TXB70004.1"/>
    </source>
</evidence>
<name>A0A5C6S8T9_9RHOB</name>
<dbReference type="EMBL" id="VOPL01000002">
    <property type="protein sequence ID" value="TXB70004.1"/>
    <property type="molecule type" value="Genomic_DNA"/>
</dbReference>
<feature type="transmembrane region" description="Helical" evidence="6">
    <location>
        <begin position="200"/>
        <end position="219"/>
    </location>
</feature>
<keyword evidence="3 6" id="KW-0812">Transmembrane</keyword>
<evidence type="ECO:0000256" key="1">
    <source>
        <dbReference type="ARBA" id="ARBA00004370"/>
    </source>
</evidence>
<comment type="similarity">
    <text evidence="2 6">Belongs to the SURF1 family.</text>
</comment>
<dbReference type="Proteomes" id="UP000321562">
    <property type="component" value="Unassembled WGS sequence"/>
</dbReference>
<dbReference type="PROSITE" id="PS50895">
    <property type="entry name" value="SURF1"/>
    <property type="match status" value="1"/>
</dbReference>